<evidence type="ECO:0000256" key="5">
    <source>
        <dbReference type="ARBA" id="ARBA00022692"/>
    </source>
</evidence>
<accession>K0IIC4</accession>
<proteinExistence type="inferred from homology"/>
<feature type="transmembrane region" description="Helical" evidence="10">
    <location>
        <begin position="180"/>
        <end position="199"/>
    </location>
</feature>
<dbReference type="Pfam" id="PF00571">
    <property type="entry name" value="CBS"/>
    <property type="match status" value="2"/>
</dbReference>
<keyword evidence="8 10" id="KW-0472">Membrane</keyword>
<dbReference type="InterPro" id="IPR000644">
    <property type="entry name" value="CBS_dom"/>
</dbReference>
<dbReference type="Pfam" id="PF02386">
    <property type="entry name" value="TrkH"/>
    <property type="match status" value="2"/>
</dbReference>
<keyword evidence="4" id="KW-1003">Cell membrane</keyword>
<dbReference type="PATRIC" id="fig|1237085.11.peg.2731"/>
<dbReference type="InParanoid" id="K0IIC4"/>
<evidence type="ECO:0000256" key="8">
    <source>
        <dbReference type="ARBA" id="ARBA00023136"/>
    </source>
</evidence>
<dbReference type="InterPro" id="IPR046342">
    <property type="entry name" value="CBS_dom_sf"/>
</dbReference>
<dbReference type="EMBL" id="CP002408">
    <property type="protein sequence ID" value="AFU59675.1"/>
    <property type="molecule type" value="Genomic_DNA"/>
</dbReference>
<feature type="transmembrane region" description="Helical" evidence="10">
    <location>
        <begin position="411"/>
        <end position="431"/>
    </location>
</feature>
<evidence type="ECO:0000313" key="13">
    <source>
        <dbReference type="Proteomes" id="UP000008037"/>
    </source>
</evidence>
<dbReference type="PANTHER" id="PTHR32024">
    <property type="entry name" value="TRK SYSTEM POTASSIUM UPTAKE PROTEIN TRKG-RELATED"/>
    <property type="match status" value="1"/>
</dbReference>
<evidence type="ECO:0000256" key="7">
    <source>
        <dbReference type="ARBA" id="ARBA00023065"/>
    </source>
</evidence>
<protein>
    <submittedName>
        <fullName evidence="12">K+ transporter family protein</fullName>
    </submittedName>
</protein>
<organism evidence="12 13">
    <name type="scientific">Nitrososphaera gargensis (strain Ga9.2)</name>
    <dbReference type="NCBI Taxonomy" id="1237085"/>
    <lineage>
        <taxon>Archaea</taxon>
        <taxon>Nitrososphaerota</taxon>
        <taxon>Nitrososphaeria</taxon>
        <taxon>Nitrososphaerales</taxon>
        <taxon>Nitrososphaeraceae</taxon>
        <taxon>Nitrososphaera</taxon>
    </lineage>
</organism>
<dbReference type="AlphaFoldDB" id="K0IIC4"/>
<dbReference type="SMART" id="SM00116">
    <property type="entry name" value="CBS"/>
    <property type="match status" value="2"/>
</dbReference>
<evidence type="ECO:0000256" key="1">
    <source>
        <dbReference type="ARBA" id="ARBA00004651"/>
    </source>
</evidence>
<evidence type="ECO:0000256" key="4">
    <source>
        <dbReference type="ARBA" id="ARBA00022475"/>
    </source>
</evidence>
<reference evidence="12 13" key="1">
    <citation type="journal article" date="2012" name="Environ. Microbiol.">
        <title>The genome of the ammonia-oxidizing Candidatus Nitrososphaera gargensis: insights into metabolic versatility and environmental adaptations.</title>
        <authorList>
            <person name="Spang A."/>
            <person name="Poehlein A."/>
            <person name="Offre P."/>
            <person name="Zumbragel S."/>
            <person name="Haider S."/>
            <person name="Rychlik N."/>
            <person name="Nowka B."/>
            <person name="Schmeisser C."/>
            <person name="Lebedeva E.V."/>
            <person name="Rattei T."/>
            <person name="Bohm C."/>
            <person name="Schmid M."/>
            <person name="Galushko A."/>
            <person name="Hatzenpichler R."/>
            <person name="Weinmaier T."/>
            <person name="Daniel R."/>
            <person name="Schleper C."/>
            <person name="Spieck E."/>
            <person name="Streit W."/>
            <person name="Wagner M."/>
        </authorList>
    </citation>
    <scope>NUCLEOTIDE SEQUENCE [LARGE SCALE GENOMIC DNA]</scope>
    <source>
        <strain evidence="13">Ga9.2</strain>
    </source>
</reference>
<keyword evidence="7" id="KW-0406">Ion transport</keyword>
<feature type="transmembrane region" description="Helical" evidence="10">
    <location>
        <begin position="319"/>
        <end position="341"/>
    </location>
</feature>
<dbReference type="Gene3D" id="3.10.580.10">
    <property type="entry name" value="CBS-domain"/>
    <property type="match status" value="1"/>
</dbReference>
<name>K0IIC4_NITGG</name>
<dbReference type="SUPFAM" id="SSF54631">
    <property type="entry name" value="CBS-domain pair"/>
    <property type="match status" value="1"/>
</dbReference>
<evidence type="ECO:0000259" key="11">
    <source>
        <dbReference type="PROSITE" id="PS51371"/>
    </source>
</evidence>
<dbReference type="Proteomes" id="UP000008037">
    <property type="component" value="Chromosome"/>
</dbReference>
<keyword evidence="9" id="KW-0129">CBS domain</keyword>
<dbReference type="STRING" id="1237085.Ngar_c27540"/>
<evidence type="ECO:0000256" key="3">
    <source>
        <dbReference type="ARBA" id="ARBA00022448"/>
    </source>
</evidence>
<evidence type="ECO:0000256" key="10">
    <source>
        <dbReference type="SAM" id="Phobius"/>
    </source>
</evidence>
<feature type="domain" description="CBS" evidence="11">
    <location>
        <begin position="70"/>
        <end position="131"/>
    </location>
</feature>
<keyword evidence="3" id="KW-0813">Transport</keyword>
<evidence type="ECO:0000256" key="6">
    <source>
        <dbReference type="ARBA" id="ARBA00022989"/>
    </source>
</evidence>
<evidence type="ECO:0000256" key="2">
    <source>
        <dbReference type="ARBA" id="ARBA00009137"/>
    </source>
</evidence>
<feature type="transmembrane region" description="Helical" evidence="10">
    <location>
        <begin position="211"/>
        <end position="231"/>
    </location>
</feature>
<dbReference type="BioCyc" id="CNIT1237085:G1324-2754-MONOMER"/>
<feature type="transmembrane region" description="Helical" evidence="10">
    <location>
        <begin position="591"/>
        <end position="611"/>
    </location>
</feature>
<keyword evidence="6 10" id="KW-1133">Transmembrane helix</keyword>
<feature type="transmembrane region" description="Helical" evidence="10">
    <location>
        <begin position="279"/>
        <end position="298"/>
    </location>
</feature>
<feature type="domain" description="CBS" evidence="11">
    <location>
        <begin position="5"/>
        <end position="61"/>
    </location>
</feature>
<feature type="transmembrane region" description="Helical" evidence="10">
    <location>
        <begin position="463"/>
        <end position="491"/>
    </location>
</feature>
<gene>
    <name evidence="12" type="ordered locus">Ngar_c27540</name>
</gene>
<dbReference type="PROSITE" id="PS51371">
    <property type="entry name" value="CBS"/>
    <property type="match status" value="2"/>
</dbReference>
<dbReference type="PANTHER" id="PTHR32024:SF2">
    <property type="entry name" value="TRK SYSTEM POTASSIUM UPTAKE PROTEIN TRKG-RELATED"/>
    <property type="match status" value="1"/>
</dbReference>
<dbReference type="KEGG" id="nga:Ngar_c27540"/>
<feature type="transmembrane region" description="Helical" evidence="10">
    <location>
        <begin position="147"/>
        <end position="168"/>
    </location>
</feature>
<dbReference type="GO" id="GO:0030001">
    <property type="term" value="P:metal ion transport"/>
    <property type="evidence" value="ECO:0007669"/>
    <property type="project" value="UniProtKB-ARBA"/>
</dbReference>
<sequence length="617" mass="67343">MASYATNRFLLIDGRTNVAVAVRQMQVNKMEAIVVTHGGSPVGIVTDSDILEKVVIKGEDSDEVLLKDVMTSPIITLPKGSTGKEALESMKSNKIKRILITDRENGGNDRIIGMVTQKTLANAVRTSVIERTFRKYRASIRERYKPVLGNLGFVMQFAGILMVVPAFLGTAHEEFAPTTGMYLAVVGMFSTGFVLNAYGERGPLSLKEASILVISSFILLSFFGSFPYMYLNPFWPEIDGLSLFVNSFFESISGFTTTGMTMITQPENLPQSFVFFRSYTQWIGGLSFIYLIMAIFYPEKKLKAIRGVLGGDALEYRQLIVTIVLIFSAYTAVLFLILLFLNVSNPVYDISLVFSAIVGGGFTPDSTIVSVGNIVHLLVASVAMIISALPFAFHYSIFYKSMRIRKIGIEVLAYIVLLVTSAAILAAIAGIEWLPAAFHSVSASTNTGFQFVDIQVLPTEAKIVMIVLMLIGGTAFSTAGGIKIGRFLLLFQKLVKRTDMIETPSSISRLAVVPDQAIDFKAKKESDKLLRETLLVIALFPAVAVLSGLALGYLNNANTLDAVFSSTSSLTNTGLQVGLVSMDSDLITKSILAANMIAGRFEIIAILYIFFASLRRV</sequence>
<evidence type="ECO:0000256" key="9">
    <source>
        <dbReference type="PROSITE-ProRule" id="PRU00703"/>
    </source>
</evidence>
<keyword evidence="13" id="KW-1185">Reference proteome</keyword>
<feature type="transmembrane region" description="Helical" evidence="10">
    <location>
        <begin position="533"/>
        <end position="554"/>
    </location>
</feature>
<comment type="subcellular location">
    <subcellularLocation>
        <location evidence="1">Cell membrane</location>
        <topology evidence="1">Multi-pass membrane protein</topology>
    </subcellularLocation>
</comment>
<feature type="transmembrane region" description="Helical" evidence="10">
    <location>
        <begin position="374"/>
        <end position="399"/>
    </location>
</feature>
<evidence type="ECO:0000313" key="12">
    <source>
        <dbReference type="EMBL" id="AFU59675.1"/>
    </source>
</evidence>
<dbReference type="GO" id="GO:0008324">
    <property type="term" value="F:monoatomic cation transmembrane transporter activity"/>
    <property type="evidence" value="ECO:0007669"/>
    <property type="project" value="InterPro"/>
</dbReference>
<dbReference type="InterPro" id="IPR003445">
    <property type="entry name" value="Cat_transpt"/>
</dbReference>
<dbReference type="HOGENOM" id="CLU_451740_0_0_2"/>
<keyword evidence="5 10" id="KW-0812">Transmembrane</keyword>
<dbReference type="GO" id="GO:0005886">
    <property type="term" value="C:plasma membrane"/>
    <property type="evidence" value="ECO:0007669"/>
    <property type="project" value="UniProtKB-SubCell"/>
</dbReference>
<comment type="similarity">
    <text evidence="2">Belongs to the TrkH potassium transport family.</text>
</comment>